<evidence type="ECO:0000313" key="14">
    <source>
        <dbReference type="Proteomes" id="UP000013063"/>
    </source>
</evidence>
<keyword evidence="14" id="KW-1185">Reference proteome</keyword>
<keyword evidence="4 8" id="KW-0812">Transmembrane</keyword>
<evidence type="ECO:0000256" key="10">
    <source>
        <dbReference type="SAM" id="SignalP"/>
    </source>
</evidence>
<evidence type="ECO:0000256" key="5">
    <source>
        <dbReference type="ARBA" id="ARBA00023077"/>
    </source>
</evidence>
<dbReference type="eggNOG" id="COG4773">
    <property type="taxonomic scope" value="Bacteria"/>
</dbReference>
<evidence type="ECO:0000256" key="1">
    <source>
        <dbReference type="ARBA" id="ARBA00004571"/>
    </source>
</evidence>
<dbReference type="PANTHER" id="PTHR32552:SF74">
    <property type="entry name" value="HYDROXAMATE SIDEROPHORE RECEPTOR FHUE"/>
    <property type="match status" value="1"/>
</dbReference>
<keyword evidence="10" id="KW-0732">Signal</keyword>
<feature type="signal peptide" evidence="10">
    <location>
        <begin position="1"/>
        <end position="22"/>
    </location>
</feature>
<evidence type="ECO:0000313" key="13">
    <source>
        <dbReference type="EMBL" id="ENZ83449.1"/>
    </source>
</evidence>
<dbReference type="InterPro" id="IPR036942">
    <property type="entry name" value="Beta-barrel_TonB_sf"/>
</dbReference>
<comment type="subcellular location">
    <subcellularLocation>
        <location evidence="1 8">Cell outer membrane</location>
        <topology evidence="1 8">Multi-pass membrane protein</topology>
    </subcellularLocation>
</comment>
<keyword evidence="5 9" id="KW-0798">TonB box</keyword>
<dbReference type="AlphaFoldDB" id="R0ENI4"/>
<evidence type="ECO:0000256" key="6">
    <source>
        <dbReference type="ARBA" id="ARBA00023136"/>
    </source>
</evidence>
<evidence type="ECO:0000256" key="9">
    <source>
        <dbReference type="RuleBase" id="RU003357"/>
    </source>
</evidence>
<reference evidence="13 14" key="1">
    <citation type="journal article" date="2013" name="Genome Announc.">
        <title>Draft Genome Sequence for Caulobacter sp. Strain OR37, a Bacterium Tolerant to Heavy Metals.</title>
        <authorList>
            <person name="Utturkar S.M."/>
            <person name="Bollmann A."/>
            <person name="Brzoska R.M."/>
            <person name="Klingeman D.M."/>
            <person name="Epstein S.E."/>
            <person name="Palumbo A.V."/>
            <person name="Brown S.D."/>
        </authorList>
    </citation>
    <scope>NUCLEOTIDE SEQUENCE [LARGE SCALE GENOMIC DNA]</scope>
    <source>
        <strain evidence="13 14">OR37</strain>
    </source>
</reference>
<gene>
    <name evidence="13" type="ORF">OR37_00752</name>
</gene>
<evidence type="ECO:0000256" key="2">
    <source>
        <dbReference type="ARBA" id="ARBA00022448"/>
    </source>
</evidence>
<sequence precursor="true">MLGTTCALIAPAVHAQTAPASASPKPAASSGPSNDAVDAVTVTATRFNTTVTSVSKTPQAIIDTSQSIKVFSADELSFAGINNLSDLGKLDSGQYTTPIGSGYVTQNYFRGFGGVNTCGNFPIKINGFRSNCEMPADLSPYESVDVLKGASSSVYGQSFVSGTLLVNSKQPKKDFGGSASLSFGQFDHVEGQADVYGSLTADQRLYGRLVVSAGNEGASFETFKRKHETIAPSLKFEISDKDTLTWLLNYTHLNDGAGFGIPLAFNASGPGGAANGANYSVPDLSYKKLGFLQPPWSKHAGHWLDTSLKYEHRFDNDWRLSIAAEHNEANYDNKYLWVGAFSALPTDKTQPTNVYLYFDTERDHQWAGEVNLFGDVEAFGHKQTLFFGADYTESVLGVSPYLGRYWDGATSGFNIYKGNWSVLPDPGGVSGFASGGVYAPASFAVAYNRKEVNSGFETGAILRPSDRLTFNLGARWSNDTQRQRRVCCSLPLGSVDDAPKTTPRPDQSKWTYQLGANYALRDGLHAYLSYGTTFEAANRYGYDPAAPMGAGIFLGPQKGATKEAGVKGQSANKLVNWTLDVFETSITNSFQQDPDHSRYSMSTGAQRARGIEAEWQGKLAPGWDLTASASSTKNEYTGGPLKGLKSPFGVPLGLSVFSSYKLLDGPLKGFGFGGGYIYKKRAPYKLNNGADLSSLINDNKELDLRLFYELGAWRFDLYANNVTNNRYIAPRLSNAVGYDWFVNQPRRIYAKITAKF</sequence>
<keyword evidence="2 8" id="KW-0813">Transport</keyword>
<name>R0ENI4_CAUVI</name>
<dbReference type="InterPro" id="IPR039426">
    <property type="entry name" value="TonB-dep_rcpt-like"/>
</dbReference>
<evidence type="ECO:0000259" key="11">
    <source>
        <dbReference type="Pfam" id="PF00593"/>
    </source>
</evidence>
<evidence type="ECO:0000256" key="3">
    <source>
        <dbReference type="ARBA" id="ARBA00022452"/>
    </source>
</evidence>
<dbReference type="PANTHER" id="PTHR32552">
    <property type="entry name" value="FERRICHROME IRON RECEPTOR-RELATED"/>
    <property type="match status" value="1"/>
</dbReference>
<evidence type="ECO:0000259" key="12">
    <source>
        <dbReference type="Pfam" id="PF07715"/>
    </source>
</evidence>
<dbReference type="Gene3D" id="2.170.130.10">
    <property type="entry name" value="TonB-dependent receptor, plug domain"/>
    <property type="match status" value="1"/>
</dbReference>
<protein>
    <submittedName>
        <fullName evidence="13">Outer membrane receptor for ferric coprogen and ferric-rhodotorulic acid</fullName>
    </submittedName>
</protein>
<feature type="domain" description="TonB-dependent receptor plug" evidence="12">
    <location>
        <begin position="62"/>
        <end position="163"/>
    </location>
</feature>
<dbReference type="PATRIC" id="fig|1292034.3.peg.746"/>
<keyword evidence="7 8" id="KW-0998">Cell outer membrane</keyword>
<comment type="caution">
    <text evidence="13">The sequence shown here is derived from an EMBL/GenBank/DDBJ whole genome shotgun (WGS) entry which is preliminary data.</text>
</comment>
<evidence type="ECO:0000256" key="7">
    <source>
        <dbReference type="ARBA" id="ARBA00023237"/>
    </source>
</evidence>
<dbReference type="STRING" id="1292034.OR37_00752"/>
<dbReference type="Proteomes" id="UP000013063">
    <property type="component" value="Unassembled WGS sequence"/>
</dbReference>
<comment type="similarity">
    <text evidence="8 9">Belongs to the TonB-dependent receptor family.</text>
</comment>
<feature type="domain" description="TonB-dependent receptor-like beta-barrel" evidence="11">
    <location>
        <begin position="238"/>
        <end position="722"/>
    </location>
</feature>
<dbReference type="GO" id="GO:0015344">
    <property type="term" value="F:siderophore uptake transmembrane transporter activity"/>
    <property type="evidence" value="ECO:0007669"/>
    <property type="project" value="TreeGrafter"/>
</dbReference>
<evidence type="ECO:0000256" key="4">
    <source>
        <dbReference type="ARBA" id="ARBA00022692"/>
    </source>
</evidence>
<organism evidence="13 14">
    <name type="scientific">Caulobacter vibrioides OR37</name>
    <dbReference type="NCBI Taxonomy" id="1292034"/>
    <lineage>
        <taxon>Bacteria</taxon>
        <taxon>Pseudomonadati</taxon>
        <taxon>Pseudomonadota</taxon>
        <taxon>Alphaproteobacteria</taxon>
        <taxon>Caulobacterales</taxon>
        <taxon>Caulobacteraceae</taxon>
        <taxon>Caulobacter</taxon>
    </lineage>
</organism>
<dbReference type="InterPro" id="IPR012910">
    <property type="entry name" value="Plug_dom"/>
</dbReference>
<keyword evidence="13" id="KW-0675">Receptor</keyword>
<dbReference type="Gene3D" id="2.40.170.20">
    <property type="entry name" value="TonB-dependent receptor, beta-barrel domain"/>
    <property type="match status" value="1"/>
</dbReference>
<keyword evidence="3 8" id="KW-1134">Transmembrane beta strand</keyword>
<keyword evidence="6 8" id="KW-0472">Membrane</keyword>
<feature type="chain" id="PRO_5004340664" evidence="10">
    <location>
        <begin position="23"/>
        <end position="756"/>
    </location>
</feature>
<dbReference type="InterPro" id="IPR000531">
    <property type="entry name" value="Beta-barrel_TonB"/>
</dbReference>
<dbReference type="Pfam" id="PF07715">
    <property type="entry name" value="Plug"/>
    <property type="match status" value="1"/>
</dbReference>
<accession>R0ENI4</accession>
<dbReference type="EMBL" id="APMP01000002">
    <property type="protein sequence ID" value="ENZ83449.1"/>
    <property type="molecule type" value="Genomic_DNA"/>
</dbReference>
<evidence type="ECO:0000256" key="8">
    <source>
        <dbReference type="PROSITE-ProRule" id="PRU01360"/>
    </source>
</evidence>
<dbReference type="Pfam" id="PF00593">
    <property type="entry name" value="TonB_dep_Rec_b-barrel"/>
    <property type="match status" value="1"/>
</dbReference>
<dbReference type="InterPro" id="IPR037066">
    <property type="entry name" value="Plug_dom_sf"/>
</dbReference>
<dbReference type="SUPFAM" id="SSF56935">
    <property type="entry name" value="Porins"/>
    <property type="match status" value="1"/>
</dbReference>
<dbReference type="RefSeq" id="WP_004615909.1">
    <property type="nucleotide sequence ID" value="NZ_APMP01000002.1"/>
</dbReference>
<proteinExistence type="inferred from homology"/>
<dbReference type="PROSITE" id="PS52016">
    <property type="entry name" value="TONB_DEPENDENT_REC_3"/>
    <property type="match status" value="1"/>
</dbReference>
<dbReference type="GO" id="GO:0009279">
    <property type="term" value="C:cell outer membrane"/>
    <property type="evidence" value="ECO:0007669"/>
    <property type="project" value="UniProtKB-SubCell"/>
</dbReference>